<dbReference type="Pfam" id="PF03478">
    <property type="entry name" value="Beta-prop_KIB1-4"/>
    <property type="match status" value="1"/>
</dbReference>
<dbReference type="PANTHER" id="PTHR33110:SF134">
    <property type="entry name" value="OS09G0565350 PROTEIN"/>
    <property type="match status" value="1"/>
</dbReference>
<dbReference type="PANTHER" id="PTHR33110">
    <property type="entry name" value="F-BOX/KELCH-REPEAT PROTEIN-RELATED"/>
    <property type="match status" value="1"/>
</dbReference>
<evidence type="ECO:0000313" key="3">
    <source>
        <dbReference type="EMBL" id="KAJ4798959.1"/>
    </source>
</evidence>
<dbReference type="InterPro" id="IPR005174">
    <property type="entry name" value="KIB1-4_b-propeller"/>
</dbReference>
<dbReference type="Proteomes" id="UP001140206">
    <property type="component" value="Chromosome 2"/>
</dbReference>
<dbReference type="AlphaFoldDB" id="A0AAV8G1G2"/>
<dbReference type="SUPFAM" id="SSF81383">
    <property type="entry name" value="F-box domain"/>
    <property type="match status" value="1"/>
</dbReference>
<dbReference type="InterPro" id="IPR036047">
    <property type="entry name" value="F-box-like_dom_sf"/>
</dbReference>
<proteinExistence type="predicted"/>
<reference evidence="3" key="1">
    <citation type="submission" date="2022-08" db="EMBL/GenBank/DDBJ databases">
        <authorList>
            <person name="Marques A."/>
        </authorList>
    </citation>
    <scope>NUCLEOTIDE SEQUENCE</scope>
    <source>
        <strain evidence="3">RhyPub2mFocal</strain>
        <tissue evidence="3">Leaves</tissue>
    </source>
</reference>
<sequence length="346" mass="39192">MDWSQLPHDLLYFISKKLPDLSDFIRFRAVCKRWHSAAPVSDPPRQLPWIVAARYGRPSTVRFYSLSTGKYYSFIFNEVEGKQLLGSSHGYMLAFDPNSRLLSLLNPLTRKEIHLPPTDSDWHRPVRPLYIGPDPVQSGDDVVICWSSSDDDVLTVGLCRPGDQEWKKIQISGGVNGQTYYNGMYFVNESKTLATKVIDTKTGTTLSTIPPLICTTTGNPRGLYYLIMSSGELLGVYGGKWTCQFIGDYEFEVYRLDSENKVPQWIRIDSIGDRVLFLDDTVGFCLSTTDLKGFKGDCIYFIASLYDMDGFSDYPLCMYDMKNRIAQAAEPGPYGDMSSWFFPCIS</sequence>
<keyword evidence="4" id="KW-1185">Reference proteome</keyword>
<feature type="domain" description="KIB1-4 beta-propeller" evidence="1">
    <location>
        <begin position="63"/>
        <end position="320"/>
    </location>
</feature>
<evidence type="ECO:0000259" key="1">
    <source>
        <dbReference type="Pfam" id="PF03478"/>
    </source>
</evidence>
<evidence type="ECO:0000313" key="4">
    <source>
        <dbReference type="Proteomes" id="UP001140206"/>
    </source>
</evidence>
<dbReference type="InterPro" id="IPR001810">
    <property type="entry name" value="F-box_dom"/>
</dbReference>
<feature type="domain" description="F-box" evidence="2">
    <location>
        <begin position="3"/>
        <end position="38"/>
    </location>
</feature>
<organism evidence="3 4">
    <name type="scientific">Rhynchospora pubera</name>
    <dbReference type="NCBI Taxonomy" id="906938"/>
    <lineage>
        <taxon>Eukaryota</taxon>
        <taxon>Viridiplantae</taxon>
        <taxon>Streptophyta</taxon>
        <taxon>Embryophyta</taxon>
        <taxon>Tracheophyta</taxon>
        <taxon>Spermatophyta</taxon>
        <taxon>Magnoliopsida</taxon>
        <taxon>Liliopsida</taxon>
        <taxon>Poales</taxon>
        <taxon>Cyperaceae</taxon>
        <taxon>Cyperoideae</taxon>
        <taxon>Rhynchosporeae</taxon>
        <taxon>Rhynchospora</taxon>
    </lineage>
</organism>
<dbReference type="CDD" id="cd09917">
    <property type="entry name" value="F-box_SF"/>
    <property type="match status" value="1"/>
</dbReference>
<name>A0AAV8G1G2_9POAL</name>
<gene>
    <name evidence="3" type="ORF">LUZ62_050205</name>
</gene>
<accession>A0AAV8G1G2</accession>
<dbReference type="Gene3D" id="1.20.1280.50">
    <property type="match status" value="1"/>
</dbReference>
<dbReference type="Pfam" id="PF12937">
    <property type="entry name" value="F-box-like"/>
    <property type="match status" value="1"/>
</dbReference>
<evidence type="ECO:0000259" key="2">
    <source>
        <dbReference type="Pfam" id="PF12937"/>
    </source>
</evidence>
<protein>
    <submittedName>
        <fullName evidence="3">F-box SKIP23-like protein (DUF295)</fullName>
    </submittedName>
</protein>
<comment type="caution">
    <text evidence="3">The sequence shown here is derived from an EMBL/GenBank/DDBJ whole genome shotgun (WGS) entry which is preliminary data.</text>
</comment>
<dbReference type="EMBL" id="JAMFTS010000002">
    <property type="protein sequence ID" value="KAJ4798959.1"/>
    <property type="molecule type" value="Genomic_DNA"/>
</dbReference>